<feature type="compositionally biased region" description="Polar residues" evidence="10">
    <location>
        <begin position="662"/>
        <end position="678"/>
    </location>
</feature>
<evidence type="ECO:0000256" key="10">
    <source>
        <dbReference type="SAM" id="MobiDB-lite"/>
    </source>
</evidence>
<evidence type="ECO:0000256" key="6">
    <source>
        <dbReference type="ARBA" id="ARBA00023159"/>
    </source>
</evidence>
<evidence type="ECO:0000256" key="3">
    <source>
        <dbReference type="ARBA" id="ARBA00019618"/>
    </source>
</evidence>
<evidence type="ECO:0000313" key="14">
    <source>
        <dbReference type="Proteomes" id="UP001318860"/>
    </source>
</evidence>
<evidence type="ECO:0000256" key="8">
    <source>
        <dbReference type="ARBA" id="ARBA00023242"/>
    </source>
</evidence>
<name>A0ABR0VNK2_REHGL</name>
<dbReference type="PANTHER" id="PTHR48249:SF3">
    <property type="entry name" value="MEDIATOR OF RNA POLYMERASE II TRANSCRIPTION SUBUNIT 13"/>
    <property type="match status" value="1"/>
</dbReference>
<accession>A0ABR0VNK2</accession>
<reference evidence="13 14" key="1">
    <citation type="journal article" date="2021" name="Comput. Struct. Biotechnol. J.">
        <title>De novo genome assembly of the potent medicinal plant Rehmannia glutinosa using nanopore technology.</title>
        <authorList>
            <person name="Ma L."/>
            <person name="Dong C."/>
            <person name="Song C."/>
            <person name="Wang X."/>
            <person name="Zheng X."/>
            <person name="Niu Y."/>
            <person name="Chen S."/>
            <person name="Feng W."/>
        </authorList>
    </citation>
    <scope>NUCLEOTIDE SEQUENCE [LARGE SCALE GENOMIC DNA]</scope>
    <source>
        <strain evidence="13">DH-2019</strain>
    </source>
</reference>
<evidence type="ECO:0000256" key="1">
    <source>
        <dbReference type="ARBA" id="ARBA00004123"/>
    </source>
</evidence>
<dbReference type="Proteomes" id="UP001318860">
    <property type="component" value="Unassembled WGS sequence"/>
</dbReference>
<keyword evidence="14" id="KW-1185">Reference proteome</keyword>
<dbReference type="InterPro" id="IPR041285">
    <property type="entry name" value="MID_MedPIWI"/>
</dbReference>
<evidence type="ECO:0000259" key="12">
    <source>
        <dbReference type="Pfam" id="PF18296"/>
    </source>
</evidence>
<keyword evidence="7 9" id="KW-0804">Transcription</keyword>
<keyword evidence="8 9" id="KW-0539">Nucleus</keyword>
<feature type="compositionally biased region" description="Polar residues" evidence="10">
    <location>
        <begin position="723"/>
        <end position="732"/>
    </location>
</feature>
<feature type="compositionally biased region" description="Polar residues" evidence="10">
    <location>
        <begin position="1766"/>
        <end position="1780"/>
    </location>
</feature>
<feature type="region of interest" description="Disordered" evidence="10">
    <location>
        <begin position="597"/>
        <end position="620"/>
    </location>
</feature>
<gene>
    <name evidence="13" type="ORF">DH2020_029416</name>
</gene>
<dbReference type="Pfam" id="PF18296">
    <property type="entry name" value="MID_MedPIWI"/>
    <property type="match status" value="1"/>
</dbReference>
<dbReference type="Pfam" id="PF06333">
    <property type="entry name" value="Med13_C"/>
    <property type="match status" value="1"/>
</dbReference>
<feature type="region of interest" description="Disordered" evidence="10">
    <location>
        <begin position="648"/>
        <end position="704"/>
    </location>
</feature>
<feature type="compositionally biased region" description="Low complexity" evidence="10">
    <location>
        <begin position="679"/>
        <end position="697"/>
    </location>
</feature>
<evidence type="ECO:0000256" key="2">
    <source>
        <dbReference type="ARBA" id="ARBA00009354"/>
    </source>
</evidence>
<comment type="subunit">
    <text evidence="9">Component of the Mediator complex.</text>
</comment>
<comment type="caution">
    <text evidence="13">The sequence shown here is derived from an EMBL/GenBank/DDBJ whole genome shotgun (WGS) entry which is preliminary data.</text>
</comment>
<feature type="region of interest" description="Disordered" evidence="10">
    <location>
        <begin position="1756"/>
        <end position="1780"/>
    </location>
</feature>
<organism evidence="13 14">
    <name type="scientific">Rehmannia glutinosa</name>
    <name type="common">Chinese foxglove</name>
    <dbReference type="NCBI Taxonomy" id="99300"/>
    <lineage>
        <taxon>Eukaryota</taxon>
        <taxon>Viridiplantae</taxon>
        <taxon>Streptophyta</taxon>
        <taxon>Embryophyta</taxon>
        <taxon>Tracheophyta</taxon>
        <taxon>Spermatophyta</taxon>
        <taxon>Magnoliopsida</taxon>
        <taxon>eudicotyledons</taxon>
        <taxon>Gunneridae</taxon>
        <taxon>Pentapetalae</taxon>
        <taxon>asterids</taxon>
        <taxon>lamiids</taxon>
        <taxon>Lamiales</taxon>
        <taxon>Orobanchaceae</taxon>
        <taxon>Rehmannieae</taxon>
        <taxon>Rehmannia</taxon>
    </lineage>
</organism>
<evidence type="ECO:0000256" key="5">
    <source>
        <dbReference type="ARBA" id="ARBA00023015"/>
    </source>
</evidence>
<feature type="domain" description="MID" evidence="12">
    <location>
        <begin position="1391"/>
        <end position="1625"/>
    </location>
</feature>
<keyword evidence="4 9" id="KW-0678">Repressor</keyword>
<evidence type="ECO:0000256" key="4">
    <source>
        <dbReference type="ARBA" id="ARBA00022491"/>
    </source>
</evidence>
<proteinExistence type="inferred from homology"/>
<keyword evidence="6 9" id="KW-0010">Activator</keyword>
<evidence type="ECO:0000313" key="13">
    <source>
        <dbReference type="EMBL" id="KAK6136821.1"/>
    </source>
</evidence>
<comment type="function">
    <text evidence="9">Component of the Mediator complex, a coactivator involved in regulated transcription of nearly all RNA polymerase II-dependent genes. Mediator functions as a bridge to convey information from gene-specific regulatory proteins to the basal RNA polymerase II transcription machinery. Mediator is recruited to promoters by direct interactions with regulatory proteins and serves as a scaffold for the assembly of a functional preinitiation complex with RNA polymerase II and the general transcription factors.</text>
</comment>
<dbReference type="PANTHER" id="PTHR48249">
    <property type="entry name" value="MEDIATOR OF RNA POLYMERASE II TRANSCRIPTION SUBUNIT 13"/>
    <property type="match status" value="1"/>
</dbReference>
<evidence type="ECO:0000256" key="9">
    <source>
        <dbReference type="RuleBase" id="RU364134"/>
    </source>
</evidence>
<dbReference type="InterPro" id="IPR009401">
    <property type="entry name" value="Med13_C"/>
</dbReference>
<feature type="domain" description="Mediator complex subunit Med13 C-terminal" evidence="11">
    <location>
        <begin position="1788"/>
        <end position="2181"/>
    </location>
</feature>
<evidence type="ECO:0000259" key="11">
    <source>
        <dbReference type="Pfam" id="PF06333"/>
    </source>
</evidence>
<comment type="similarity">
    <text evidence="2 9">Belongs to the Mediator complex subunit 13 family.</text>
</comment>
<dbReference type="InterPro" id="IPR051139">
    <property type="entry name" value="Mediator_complx_sub13"/>
</dbReference>
<protein>
    <recommendedName>
        <fullName evidence="3 9">Mediator of RNA polymerase II transcription subunit 13</fullName>
    </recommendedName>
</protein>
<evidence type="ECO:0000256" key="7">
    <source>
        <dbReference type="ARBA" id="ARBA00023163"/>
    </source>
</evidence>
<dbReference type="EMBL" id="JABTTQ020001012">
    <property type="protein sequence ID" value="KAK6136821.1"/>
    <property type="molecule type" value="Genomic_DNA"/>
</dbReference>
<sequence length="2204" mass="240006">MDVHNMDWGGLHQISWFQFLPNEFDFNALPDKSVKADQKDAATLAVLSAHLQLQKEGFLSTWTNSFVGPWDPSQGVHNPDEKIKLWLFLPGQHSSAVEKAQPAVARLRVLASGLWVAPGDSEEVAAAISQALRNCIERALRGLSYVRFGDVFSKYHPYTQNEELFRFATGTHVNEYGSKDWKLLTPYGIGNICLRNKALLGKWWWRFSNERDSLWGRIIVSKYGMQDNNWDAGLACGDLVMREILCGFSSSKVQSCSSNGMNVLSWNFHFRRNLTDSEIIDLTTLLGMLEGVSLMEGEEDRRRQGSETQEHIFLHCSFVRQLWSKVLIELGLVWVTPQSGSDLFMTDLGGFLGSKGRTLWRVIVPVVCWSVWLERNNRILNDIEESTLECWDRIKFRIASWIVSSQEVVLVLCRKGQPVAEFIFAATEETIFVHVIISAKHVRALSSGDIEPFLSSSSRRSNDRISDELNPVMMREFYANMVLQVSFLYIVNLPPSSIARIAKMLSFTPIALDTCEISTFLLPPLMECGKLTGCCPGDLVKQVYLSSGRVRGSNGIVGLPYHVAQGSGRPAQLRGQNCYVEVTLGCHDKAVRKNVNSHSDFSQPHGIESPATGLGTQRWPSDKLPVGEKMFIYPAEAVLVPVMQTSSARSSLKSDDKVDSRGGSSLEPSGTRSQHGYRSSSNSNSSSNCSISSSSSDSDQKTLGAGDLEADADSLMSRQSGLSSLGQMQNDGLQLGSKRPRTGTSESFSQAGMVLNPSMTDYGTMEVNNMSAAGVANEQNGAQWGWDDDDRGMGMDIQALLSEFGDFGDFFENDALPFGEPPGSAESQALMYPAPEGGELCSSPSNSVMDVSDQMLLPVGFPTFDSFNHLQAPASMEDLASKNQEAPKSSASGQVTCSLPPFSGEFDHVVKAEALMTFAPEYGGVETPRSEISSVIFQTRMYQNLAKWILLQAPTIMYIRQHHLLPLAVMDLMRSPSCPASMCRLRHTLLSSGHLSPAGLSGLSGNSTPNQALVDSSTIMDNISSKSELKKKEIIPVRIAGDIDGGILDGPLTAPVGVWRSVGIPKVAKTSTSSMELSPSIPHNSFIEESMLSYGLRQPLQELLDGIALLVQQAVSFVDVALDADCGDGPFGWLALQEQRRRGFSCGPSMVHAGCGGLLASCHSLDIAGMELVDPLSVDLSKSSLLWESSTWIVSLMVKHIKFPVNNTFTLVEIVAIDYIWFYSWLCYVGIKLVQASLTISLLQSEIKSALKSAFSNVDGPLSVTDWCRGRSPSNESGMTCDGVSAESIASASECRDSSSTVTVSVGDPMSPPLTSASGVSCLKADGTRVDEAATSLSELDQQQCSRIRPTLAVVPFPSILVGYQDDWLKTSASSLQVWEKAPLEPYATAKHMSYYVVCPNIDPLTTAAADFFLQLGTVYETCKLGTHAPQSFGNEMEIDSGKISPGFVLLDCPQSMKIDTNNASMLGSISDYFLCLSNGWDLTSYLKTLSKVLKSLKLGSPVSVNAKEGNGGPCTVVYVVCPFPEPLAVLQTVVESSIAIGSVIRSSDKERRSMLHNQVAKALSYPAAVDESFSTVLTLTGFSIPKLVLQIVTVDAIFRVTSPPLNELIILKEIAFTVYNKARRISRGASGETSSLSVPGRSHSVMMQMASPVPGMWKDCVGPRLMGPPLQRESELDASLRPSAWDNSWQTARSGGHGTGDVFPLDDIRCLFEPLFILAEPGSLERGLSPFFGNFVDSSKLLSDDCVSTSFVQSSASSGSGDNGPVSQHESLDSDSFGSGNRKTLPSLHCCYGWTEDWRWMVCIWTDSRGELLDSYVYPFGGVSSRQDTKGLQSLFIQILQQGCQILQACSPDVGIAKPRDLVITRIGCFFELECQEWQKALYSAGGSEVKKWSLQLRRSLPDGISASSNGNSLQQQEMNLMQERGLPSSASPLYSSHSKASAYMKGGMGQPSSRKQLMGGHAALDNSKGLLQWVQSISFVSVSIDHSLQLVFQADSTSPGTSQGSATSGQSSYLEGYTPVKSLGSTSSSYILIPSPSMRFLPPAILQLPTCLTADSPPLAHLLQSKGSAIPLSTGFVVSKAVPSMRKNHRTLSKEEWPSILSVSLVDYYGGNNLSQEKMAKGVNKPVGRGISSDAKDFEVETHIILDSIAAELHALSWMTVSPAYLDRRSALPFHCDMVLRLRRLLHFADKELSRLPEKARA</sequence>
<comment type="subcellular location">
    <subcellularLocation>
        <location evidence="1 9">Nucleus</location>
    </subcellularLocation>
</comment>
<feature type="region of interest" description="Disordered" evidence="10">
    <location>
        <begin position="723"/>
        <end position="748"/>
    </location>
</feature>
<keyword evidence="5 9" id="KW-0805">Transcription regulation</keyword>